<evidence type="ECO:0000313" key="1">
    <source>
        <dbReference type="EMBL" id="MBA5690564.1"/>
    </source>
</evidence>
<name>A0A7W2FFC9_9BURK</name>
<accession>A0A7W2FFC9</accession>
<reference evidence="1 2" key="1">
    <citation type="submission" date="2020-07" db="EMBL/GenBank/DDBJ databases">
        <title>Novel species isolated from subtropical streams in China.</title>
        <authorList>
            <person name="Lu H."/>
        </authorList>
    </citation>
    <scope>NUCLEOTIDE SEQUENCE [LARGE SCALE GENOMIC DNA]</scope>
    <source>
        <strain evidence="1 2">LX47W</strain>
    </source>
</reference>
<organism evidence="1 2">
    <name type="scientific">Rugamonas apoptosis</name>
    <dbReference type="NCBI Taxonomy" id="2758570"/>
    <lineage>
        <taxon>Bacteria</taxon>
        <taxon>Pseudomonadati</taxon>
        <taxon>Pseudomonadota</taxon>
        <taxon>Betaproteobacteria</taxon>
        <taxon>Burkholderiales</taxon>
        <taxon>Oxalobacteraceae</taxon>
        <taxon>Telluria group</taxon>
        <taxon>Rugamonas</taxon>
    </lineage>
</organism>
<dbReference type="AlphaFoldDB" id="A0A7W2FFC9"/>
<gene>
    <name evidence="1" type="ORF">H3H39_26360</name>
</gene>
<comment type="caution">
    <text evidence="1">The sequence shown here is derived from an EMBL/GenBank/DDBJ whole genome shotgun (WGS) entry which is preliminary data.</text>
</comment>
<sequence>MTKTDVLVFGFFFFGSLKNSTTSLYFACFQRGCSQKNADQIVISDALDQHSQIGRVAYIVDPILAPGSEDLELEKLCRIAVAQFLGQGVFESRLPYPIPLAFSSEPWRGGIQLV</sequence>
<keyword evidence="2" id="KW-1185">Reference proteome</keyword>
<dbReference type="Proteomes" id="UP000573499">
    <property type="component" value="Unassembled WGS sequence"/>
</dbReference>
<protein>
    <submittedName>
        <fullName evidence="1">Uncharacterized protein</fullName>
    </submittedName>
</protein>
<dbReference type="EMBL" id="JACEZU010000019">
    <property type="protein sequence ID" value="MBA5690564.1"/>
    <property type="molecule type" value="Genomic_DNA"/>
</dbReference>
<proteinExistence type="predicted"/>
<evidence type="ECO:0000313" key="2">
    <source>
        <dbReference type="Proteomes" id="UP000573499"/>
    </source>
</evidence>